<comment type="caution">
    <text evidence="2">The sequence shown here is derived from an EMBL/GenBank/DDBJ whole genome shotgun (WGS) entry which is preliminary data.</text>
</comment>
<sequence>MVLEVLLTLLGVGILCYLIHLMEGEEEPDMAREPTTNKATAATALMPTGPLYAPSRPFTPFPESNKGLRQDKLNSVRIKKALDLLLSHYQTGKITETEYLKQADDLIDQLADTLHHEY</sequence>
<keyword evidence="3" id="KW-1185">Reference proteome</keyword>
<evidence type="ECO:0000256" key="1">
    <source>
        <dbReference type="SAM" id="MobiDB-lite"/>
    </source>
</evidence>
<gene>
    <name evidence="2" type="ORF">GCM10023189_23760</name>
</gene>
<dbReference type="Proteomes" id="UP001501175">
    <property type="component" value="Unassembled WGS sequence"/>
</dbReference>
<evidence type="ECO:0000313" key="3">
    <source>
        <dbReference type="Proteomes" id="UP001501175"/>
    </source>
</evidence>
<name>A0ABP8MT46_9BACT</name>
<reference evidence="3" key="1">
    <citation type="journal article" date="2019" name="Int. J. Syst. Evol. Microbiol.">
        <title>The Global Catalogue of Microorganisms (GCM) 10K type strain sequencing project: providing services to taxonomists for standard genome sequencing and annotation.</title>
        <authorList>
            <consortium name="The Broad Institute Genomics Platform"/>
            <consortium name="The Broad Institute Genome Sequencing Center for Infectious Disease"/>
            <person name="Wu L."/>
            <person name="Ma J."/>
        </authorList>
    </citation>
    <scope>NUCLEOTIDE SEQUENCE [LARGE SCALE GENOMIC DNA]</scope>
    <source>
        <strain evidence="3">JCM 17927</strain>
    </source>
</reference>
<dbReference type="EMBL" id="BAABHD010000027">
    <property type="protein sequence ID" value="GAA4455671.1"/>
    <property type="molecule type" value="Genomic_DNA"/>
</dbReference>
<protein>
    <submittedName>
        <fullName evidence="2">Uncharacterized protein</fullName>
    </submittedName>
</protein>
<organism evidence="2 3">
    <name type="scientific">Nibrella saemangeumensis</name>
    <dbReference type="NCBI Taxonomy" id="1084526"/>
    <lineage>
        <taxon>Bacteria</taxon>
        <taxon>Pseudomonadati</taxon>
        <taxon>Bacteroidota</taxon>
        <taxon>Cytophagia</taxon>
        <taxon>Cytophagales</taxon>
        <taxon>Spirosomataceae</taxon>
        <taxon>Nibrella</taxon>
    </lineage>
</organism>
<proteinExistence type="predicted"/>
<feature type="region of interest" description="Disordered" evidence="1">
    <location>
        <begin position="47"/>
        <end position="66"/>
    </location>
</feature>
<accession>A0ABP8MT46</accession>
<evidence type="ECO:0000313" key="2">
    <source>
        <dbReference type="EMBL" id="GAA4455671.1"/>
    </source>
</evidence>